<dbReference type="Pfam" id="PF06057">
    <property type="entry name" value="VirJ"/>
    <property type="match status" value="1"/>
</dbReference>
<proteinExistence type="predicted"/>
<organism evidence="2 3">
    <name type="scientific">Rhizobium halophytocola</name>
    <dbReference type="NCBI Taxonomy" id="735519"/>
    <lineage>
        <taxon>Bacteria</taxon>
        <taxon>Pseudomonadati</taxon>
        <taxon>Pseudomonadota</taxon>
        <taxon>Alphaproteobacteria</taxon>
        <taxon>Hyphomicrobiales</taxon>
        <taxon>Rhizobiaceae</taxon>
        <taxon>Rhizobium/Agrobacterium group</taxon>
        <taxon>Rhizobium</taxon>
    </lineage>
</organism>
<dbReference type="Proteomes" id="UP000759443">
    <property type="component" value="Unassembled WGS sequence"/>
</dbReference>
<accession>A0ABS4DX28</accession>
<name>A0ABS4DX28_9HYPH</name>
<sequence length="452" mass="48004">MKFLSLAALAAVTFASVSPMPAPRLYDTVSLPTDRIIAPGTSAASSVIILLSSGAGWTARETMIAGRWTRQGAIVVGVDLPKYYAAIARETRDCHYLVSDIERLARQIHRRFGLAAYHPPVVAGLEEGGTLALAIAAQTPVSTISATLAADPGEIVPLEKPLCTPAMKQKVDGGRVYGLTKGALPDPVTVILSKAATPAAARHAKRLKKSHPAVAIAQASDGADAALAYHGVALMARQAARTAPLDLPLVELVARPRFDTMAIVYSGDGGWRDIDRKLGLSLQQGGVPVIGIDALRYFWSQKTPGETAADLSDIIAVYRARFGVSRVALIGYSFGADILPATYGRLSNQDKQAVTLVSLLAPSRRADFEISVGGWLGFAGDGRHGDPVEDALAIRPDRLQCVYGAAELQSGCLGLASLERHGMDLVERPGGHHFDGNYALIAERILDRLRPR</sequence>
<evidence type="ECO:0000313" key="3">
    <source>
        <dbReference type="Proteomes" id="UP000759443"/>
    </source>
</evidence>
<comment type="caution">
    <text evidence="2">The sequence shown here is derived from an EMBL/GenBank/DDBJ whole genome shotgun (WGS) entry which is preliminary data.</text>
</comment>
<feature type="domain" description="Bacterial virulence" evidence="1">
    <location>
        <begin position="259"/>
        <end position="451"/>
    </location>
</feature>
<dbReference type="EMBL" id="JAGGJU010000004">
    <property type="protein sequence ID" value="MBP1850245.1"/>
    <property type="molecule type" value="Genomic_DNA"/>
</dbReference>
<dbReference type="RefSeq" id="WP_209943872.1">
    <property type="nucleotide sequence ID" value="NZ_JAGGJU010000004.1"/>
</dbReference>
<dbReference type="PIRSF" id="PIRSF029063">
    <property type="entry name" value="IV_sec_VirJ"/>
    <property type="match status" value="1"/>
</dbReference>
<evidence type="ECO:0000313" key="2">
    <source>
        <dbReference type="EMBL" id="MBP1850245.1"/>
    </source>
</evidence>
<reference evidence="2 3" key="1">
    <citation type="submission" date="2021-03" db="EMBL/GenBank/DDBJ databases">
        <title>Genomic Encyclopedia of Type Strains, Phase IV (KMG-IV): sequencing the most valuable type-strain genomes for metagenomic binning, comparative biology and taxonomic classification.</title>
        <authorList>
            <person name="Goeker M."/>
        </authorList>
    </citation>
    <scope>NUCLEOTIDE SEQUENCE [LARGE SCALE GENOMIC DNA]</scope>
    <source>
        <strain evidence="2 3">DSM 21600</strain>
    </source>
</reference>
<evidence type="ECO:0000259" key="1">
    <source>
        <dbReference type="Pfam" id="PF06057"/>
    </source>
</evidence>
<dbReference type="InterPro" id="IPR029058">
    <property type="entry name" value="AB_hydrolase_fold"/>
</dbReference>
<protein>
    <submittedName>
        <fullName evidence="2">Type IV secretory pathway VirJ component</fullName>
    </submittedName>
</protein>
<dbReference type="SUPFAM" id="SSF53474">
    <property type="entry name" value="alpha/beta-Hydrolases"/>
    <property type="match status" value="2"/>
</dbReference>
<dbReference type="Gene3D" id="3.40.50.1820">
    <property type="entry name" value="alpha/beta hydrolase"/>
    <property type="match status" value="2"/>
</dbReference>
<keyword evidence="3" id="KW-1185">Reference proteome</keyword>
<gene>
    <name evidence="2" type="ORF">J2Z17_001679</name>
</gene>
<dbReference type="InterPro" id="IPR010333">
    <property type="entry name" value="VirJ"/>
</dbReference>
<dbReference type="InterPro" id="IPR011225">
    <property type="entry name" value="IV_sec_VirJ"/>
</dbReference>